<reference evidence="3" key="1">
    <citation type="submission" date="2015-10" db="EMBL/GenBank/DDBJ databases">
        <authorList>
            <person name="Devillers H."/>
        </authorList>
    </citation>
    <scope>NUCLEOTIDE SEQUENCE [LARGE SCALE GENOMIC DNA]</scope>
</reference>
<dbReference type="Proteomes" id="UP000236544">
    <property type="component" value="Unassembled WGS sequence"/>
</dbReference>
<dbReference type="SUPFAM" id="SSF81383">
    <property type="entry name" value="F-box domain"/>
    <property type="match status" value="1"/>
</dbReference>
<dbReference type="Gene3D" id="3.80.10.10">
    <property type="entry name" value="Ribonuclease Inhibitor"/>
    <property type="match status" value="1"/>
</dbReference>
<keyword evidence="3" id="KW-1185">Reference proteome</keyword>
<dbReference type="EMBL" id="LN890552">
    <property type="protein sequence ID" value="CUS25023.1"/>
    <property type="molecule type" value="Genomic_DNA"/>
</dbReference>
<evidence type="ECO:0000313" key="3">
    <source>
        <dbReference type="Proteomes" id="UP000236544"/>
    </source>
</evidence>
<sequence>MLDDLPLEVIERVARYLPQADKVRLTYVSSKFRFKVLPIIYRNIYLNETPCVLSDADPLLANNWTCLSILRPHFQYADTKLKALVRSLERSSLLSSYVEVVHCTWHLDLGILRRLLAVLVRKAHNLREFRNFLHLELATDLKAIGSRLNSLDLPPPGILPQKLVSESYLPLLRDLVRHSRLDNLTSLNIYLDPGVFFTNYAPGIRKLRIRELGLSLRGDNYSSASFNTPRLTYSGIFDPNFLERLTILSWHEKQDLDIYEHYHLFELLEFKNLKELTLMSFFANDNFLQECIRSFCQLRRLKLDYMFGHSISSNIVELMAQSPSRKTLQYLDLKFWELDPYLITIEQRQRSRFEINETCKCDSCKDVFRNIIRKKLFPSQAALNIESIEDVTKRDIITKIISVDPIVPYAQFVDTRPGMMFVENPILGNARTINKALGVSGPSQSAFTSCDVVRVYHAHLHSMKRTFDFFLQKFPCLNFLSVNDVPTIVCEGPGGQRFNMPVFNSAGYVSNQIYEVVDEENLFS</sequence>
<gene>
    <name evidence="2" type="ORF">LAQU0_S25e00166g</name>
</gene>
<proteinExistence type="predicted"/>
<evidence type="ECO:0000313" key="2">
    <source>
        <dbReference type="EMBL" id="CUS25023.1"/>
    </source>
</evidence>
<dbReference type="InterPro" id="IPR036047">
    <property type="entry name" value="F-box-like_dom_sf"/>
</dbReference>
<feature type="domain" description="F-box" evidence="1">
    <location>
        <begin position="1"/>
        <end position="44"/>
    </location>
</feature>
<dbReference type="InterPro" id="IPR032675">
    <property type="entry name" value="LRR_dom_sf"/>
</dbReference>
<dbReference type="Pfam" id="PF00646">
    <property type="entry name" value="F-box"/>
    <property type="match status" value="1"/>
</dbReference>
<protein>
    <submittedName>
        <fullName evidence="2">LAQU0S25e00166g1_1</fullName>
    </submittedName>
</protein>
<evidence type="ECO:0000259" key="1">
    <source>
        <dbReference type="PROSITE" id="PS50181"/>
    </source>
</evidence>
<accession>A0A0P1KXH1</accession>
<dbReference type="PROSITE" id="PS50181">
    <property type="entry name" value="FBOX"/>
    <property type="match status" value="1"/>
</dbReference>
<dbReference type="InterPro" id="IPR001810">
    <property type="entry name" value="F-box_dom"/>
</dbReference>
<organism evidence="2 3">
    <name type="scientific">Lachancea quebecensis</name>
    <dbReference type="NCBI Taxonomy" id="1654605"/>
    <lineage>
        <taxon>Eukaryota</taxon>
        <taxon>Fungi</taxon>
        <taxon>Dikarya</taxon>
        <taxon>Ascomycota</taxon>
        <taxon>Saccharomycotina</taxon>
        <taxon>Saccharomycetes</taxon>
        <taxon>Saccharomycetales</taxon>
        <taxon>Saccharomycetaceae</taxon>
        <taxon>Lachancea</taxon>
    </lineage>
</organism>
<dbReference type="OrthoDB" id="4060589at2759"/>
<dbReference type="AlphaFoldDB" id="A0A0P1KXH1"/>
<name>A0A0P1KXH1_9SACH</name>